<dbReference type="GO" id="GO:0030289">
    <property type="term" value="C:protein phosphatase 4 complex"/>
    <property type="evidence" value="ECO:0007669"/>
    <property type="project" value="InterPro"/>
</dbReference>
<dbReference type="OrthoDB" id="341898at2759"/>
<dbReference type="Pfam" id="PF09184">
    <property type="entry name" value="PPP4R2"/>
    <property type="match status" value="1"/>
</dbReference>
<feature type="compositionally biased region" description="Polar residues" evidence="2">
    <location>
        <begin position="1"/>
        <end position="12"/>
    </location>
</feature>
<gene>
    <name evidence="3" type="ORF">INT44_008540</name>
</gene>
<sequence length="314" mass="34657">MSNTNGQATATTEGADDVQHSSESTKSLGERTLTDTQMEEDNDQGENMSNGSPTTSINHELIAISETDMLNCPWNNLKQIAKMRILEITEQNILGVESNTELKQESETLTARIIDIIDNMEEPPFTIQRFAELLVSPTRHYTSRVKYLRAVEKVILITSTVNEFSISVEESQTSNGSSDFIPSEKSNMNNINGQPGHLTDATINIVTLPTKEPLHFRHDHTSHEYQQELQHHMSSTASAVSTANSDSVNREMDAMNAHMEEDAESADTAHVVSDIVDVGDMTETDKEKATHVEDTEKTADNVVESGGDSMDTTV</sequence>
<feature type="region of interest" description="Disordered" evidence="2">
    <location>
        <begin position="1"/>
        <end position="55"/>
    </location>
</feature>
<dbReference type="EMBL" id="JAEPRA010000008">
    <property type="protein sequence ID" value="KAG2181725.1"/>
    <property type="molecule type" value="Genomic_DNA"/>
</dbReference>
<evidence type="ECO:0000256" key="2">
    <source>
        <dbReference type="SAM" id="MobiDB-lite"/>
    </source>
</evidence>
<dbReference type="GO" id="GO:0005634">
    <property type="term" value="C:nucleus"/>
    <property type="evidence" value="ECO:0007669"/>
    <property type="project" value="TreeGrafter"/>
</dbReference>
<accession>A0A8H7PXU7</accession>
<evidence type="ECO:0000256" key="1">
    <source>
        <dbReference type="ARBA" id="ARBA00009207"/>
    </source>
</evidence>
<feature type="compositionally biased region" description="Basic and acidic residues" evidence="2">
    <location>
        <begin position="284"/>
        <end position="299"/>
    </location>
</feature>
<proteinExistence type="inferred from homology"/>
<reference evidence="3" key="1">
    <citation type="submission" date="2020-12" db="EMBL/GenBank/DDBJ databases">
        <title>Metabolic potential, ecology and presence of endohyphal bacteria is reflected in genomic diversity of Mucoromycotina.</title>
        <authorList>
            <person name="Muszewska A."/>
            <person name="Okrasinska A."/>
            <person name="Steczkiewicz K."/>
            <person name="Drgas O."/>
            <person name="Orlowska M."/>
            <person name="Perlinska-Lenart U."/>
            <person name="Aleksandrzak-Piekarczyk T."/>
            <person name="Szatraj K."/>
            <person name="Zielenkiewicz U."/>
            <person name="Pilsyk S."/>
            <person name="Malc E."/>
            <person name="Mieczkowski P."/>
            <person name="Kruszewska J.S."/>
            <person name="Biernat P."/>
            <person name="Pawlowska J."/>
        </authorList>
    </citation>
    <scope>NUCLEOTIDE SEQUENCE</scope>
    <source>
        <strain evidence="3">WA0000051536</strain>
    </source>
</reference>
<evidence type="ECO:0000313" key="3">
    <source>
        <dbReference type="EMBL" id="KAG2181725.1"/>
    </source>
</evidence>
<dbReference type="InterPro" id="IPR015267">
    <property type="entry name" value="PPP4R2"/>
</dbReference>
<comment type="caution">
    <text evidence="3">The sequence shown here is derived from an EMBL/GenBank/DDBJ whole genome shotgun (WGS) entry which is preliminary data.</text>
</comment>
<dbReference type="PANTHER" id="PTHR16487">
    <property type="entry name" value="PPP4R2-RELATED PROTEIN"/>
    <property type="match status" value="1"/>
</dbReference>
<dbReference type="Proteomes" id="UP000612746">
    <property type="component" value="Unassembled WGS sequence"/>
</dbReference>
<organism evidence="3 4">
    <name type="scientific">Umbelopsis vinacea</name>
    <dbReference type="NCBI Taxonomy" id="44442"/>
    <lineage>
        <taxon>Eukaryota</taxon>
        <taxon>Fungi</taxon>
        <taxon>Fungi incertae sedis</taxon>
        <taxon>Mucoromycota</taxon>
        <taxon>Mucoromycotina</taxon>
        <taxon>Umbelopsidomycetes</taxon>
        <taxon>Umbelopsidales</taxon>
        <taxon>Umbelopsidaceae</taxon>
        <taxon>Umbelopsis</taxon>
    </lineage>
</organism>
<name>A0A8H7PXU7_9FUNG</name>
<comment type="similarity">
    <text evidence="1">Belongs to the PPP4R2 family.</text>
</comment>
<dbReference type="GO" id="GO:0005737">
    <property type="term" value="C:cytoplasm"/>
    <property type="evidence" value="ECO:0007669"/>
    <property type="project" value="TreeGrafter"/>
</dbReference>
<keyword evidence="4" id="KW-1185">Reference proteome</keyword>
<dbReference type="PANTHER" id="PTHR16487:SF0">
    <property type="entry name" value="PROTEIN PHOSPHATASE 4 REGULATORY SUBUNIT 2-RELATED"/>
    <property type="match status" value="1"/>
</dbReference>
<dbReference type="GO" id="GO:0019888">
    <property type="term" value="F:protein phosphatase regulator activity"/>
    <property type="evidence" value="ECO:0007669"/>
    <property type="project" value="InterPro"/>
</dbReference>
<feature type="compositionally biased region" description="Polar residues" evidence="2">
    <location>
        <begin position="45"/>
        <end position="55"/>
    </location>
</feature>
<protein>
    <submittedName>
        <fullName evidence="3">Uncharacterized protein</fullName>
    </submittedName>
</protein>
<evidence type="ECO:0000313" key="4">
    <source>
        <dbReference type="Proteomes" id="UP000612746"/>
    </source>
</evidence>
<feature type="region of interest" description="Disordered" evidence="2">
    <location>
        <begin position="284"/>
        <end position="314"/>
    </location>
</feature>
<dbReference type="AlphaFoldDB" id="A0A8H7PXU7"/>